<evidence type="ECO:0000313" key="1">
    <source>
        <dbReference type="EMBL" id="KAH0237842.1"/>
    </source>
</evidence>
<protein>
    <submittedName>
        <fullName evidence="1">Uncharacterized protein</fullName>
    </submittedName>
</protein>
<dbReference type="Proteomes" id="UP000767238">
    <property type="component" value="Unassembled WGS sequence"/>
</dbReference>
<dbReference type="EMBL" id="JAHFYH010000001">
    <property type="protein sequence ID" value="KAH0237842.1"/>
    <property type="molecule type" value="Genomic_DNA"/>
</dbReference>
<sequence length="275" mass="30692">LTNIFHRHQRRLPRLRRGNSTSGKSCAGNDVQCVDQTAAISVGNADRTRLRMVDDLPGEHSVGIGRAAADLLALVKHRMLKVGLICHIAANFNGNDSGAGDLSVEAALDVLHLHELPSHRFIRLRQAFAVTWQYLPRRNLHVLVHTIADRVAAQRKETWPVGCIMNRSWDLFVSISWRGVGPTIRTNAAVELFEIRSDVVDSFSYLKDVISTSGGGKFSPRDRRSRELVDCKDGNQECKVTQHKPGALKRYRSTNTVDKALDTTDEHMEAALVWV</sequence>
<name>A0A9P8GPT4_AURME</name>
<accession>A0A9P8GPT4</accession>
<gene>
    <name evidence="1" type="ORF">KCV03_g14</name>
</gene>
<organism evidence="1 2">
    <name type="scientific">Aureobasidium melanogenum</name>
    <name type="common">Aureobasidium pullulans var. melanogenum</name>
    <dbReference type="NCBI Taxonomy" id="46634"/>
    <lineage>
        <taxon>Eukaryota</taxon>
        <taxon>Fungi</taxon>
        <taxon>Dikarya</taxon>
        <taxon>Ascomycota</taxon>
        <taxon>Pezizomycotina</taxon>
        <taxon>Dothideomycetes</taxon>
        <taxon>Dothideomycetidae</taxon>
        <taxon>Dothideales</taxon>
        <taxon>Saccotheciaceae</taxon>
        <taxon>Aureobasidium</taxon>
    </lineage>
</organism>
<feature type="non-terminal residue" evidence="1">
    <location>
        <position position="275"/>
    </location>
</feature>
<reference evidence="1" key="1">
    <citation type="journal article" date="2021" name="J Fungi (Basel)">
        <title>Virulence traits and population genomics of the black yeast Aureobasidium melanogenum.</title>
        <authorList>
            <person name="Cernosa A."/>
            <person name="Sun X."/>
            <person name="Gostincar C."/>
            <person name="Fang C."/>
            <person name="Gunde-Cimerman N."/>
            <person name="Song Z."/>
        </authorList>
    </citation>
    <scope>NUCLEOTIDE SEQUENCE</scope>
    <source>
        <strain evidence="1">EXF-8016</strain>
    </source>
</reference>
<proteinExistence type="predicted"/>
<evidence type="ECO:0000313" key="2">
    <source>
        <dbReference type="Proteomes" id="UP000767238"/>
    </source>
</evidence>
<feature type="non-terminal residue" evidence="1">
    <location>
        <position position="1"/>
    </location>
</feature>
<reference evidence="1" key="2">
    <citation type="submission" date="2021-08" db="EMBL/GenBank/DDBJ databases">
        <authorList>
            <person name="Gostincar C."/>
            <person name="Sun X."/>
            <person name="Song Z."/>
            <person name="Gunde-Cimerman N."/>
        </authorList>
    </citation>
    <scope>NUCLEOTIDE SEQUENCE</scope>
    <source>
        <strain evidence="1">EXF-8016</strain>
    </source>
</reference>
<comment type="caution">
    <text evidence="1">The sequence shown here is derived from an EMBL/GenBank/DDBJ whole genome shotgun (WGS) entry which is preliminary data.</text>
</comment>
<dbReference type="AlphaFoldDB" id="A0A9P8GPT4"/>